<dbReference type="Proteomes" id="UP000663879">
    <property type="component" value="Unassembled WGS sequence"/>
</dbReference>
<evidence type="ECO:0000256" key="2">
    <source>
        <dbReference type="ARBA" id="ARBA00022448"/>
    </source>
</evidence>
<keyword evidence="9 11" id="KW-0739">Sodium transport</keyword>
<evidence type="ECO:0000256" key="4">
    <source>
        <dbReference type="ARBA" id="ARBA00022692"/>
    </source>
</evidence>
<feature type="domain" description="Reverse transcriptase" evidence="12">
    <location>
        <begin position="24"/>
        <end position="154"/>
    </location>
</feature>
<evidence type="ECO:0000256" key="6">
    <source>
        <dbReference type="ARBA" id="ARBA00023053"/>
    </source>
</evidence>
<accession>A0A813QK13</accession>
<name>A0A813QK13_9BILA</name>
<comment type="similarity">
    <text evidence="11">Belongs to the amiloride-sensitive sodium channel (TC 1.A.6) family.</text>
</comment>
<comment type="caution">
    <text evidence="13">The sequence shown here is derived from an EMBL/GenBank/DDBJ whole genome shotgun (WGS) entry which is preliminary data.</text>
</comment>
<evidence type="ECO:0000256" key="1">
    <source>
        <dbReference type="ARBA" id="ARBA00004141"/>
    </source>
</evidence>
<evidence type="ECO:0000313" key="14">
    <source>
        <dbReference type="Proteomes" id="UP000663879"/>
    </source>
</evidence>
<dbReference type="Gene3D" id="2.60.470.10">
    <property type="entry name" value="Acid-sensing ion channels like domains"/>
    <property type="match status" value="1"/>
</dbReference>
<keyword evidence="7 11" id="KW-0406">Ion transport</keyword>
<dbReference type="Gene3D" id="1.10.287.770">
    <property type="entry name" value="YojJ-like"/>
    <property type="match status" value="1"/>
</dbReference>
<evidence type="ECO:0000256" key="9">
    <source>
        <dbReference type="ARBA" id="ARBA00023201"/>
    </source>
</evidence>
<keyword evidence="4 11" id="KW-0812">Transmembrane</keyword>
<dbReference type="InterPro" id="IPR000477">
    <property type="entry name" value="RT_dom"/>
</dbReference>
<sequence>MINEALSKGLPLDIIYADFAKFYGFRLKLIDWIKLFLTGRFQRVILGDSCSDWVEVDSGAPLGSVLGPILFVIFINDMLEIIINSCEAYADDTKIRSIIKNFNSIFELQSDKDRICKWCKYWPAQLKVEKCRVVHLGLNNIEFDYEMFSQKLNKSKCEKDLGIYIQNDLKWHTQLKNVTAKGNRMLGIIIKSFKNPTAEIIKLLYCSLVRPHLEYAVSSCFETTSKIQVLTETTSTFPTVTICNANFFTSEYSAQLFKNFTQNISTISNYFHYNIGDSFDKLIINCQFLTFNCKNEKYWNYFYHRLYGNCYQFISKSENLIRISRTGWESALNIILNISVANGLDGLLTSIGAYVMIHNQTISPLSADAFSVSPGIETNIGLSRQFKSLKPKPYSNCDGDTSNPNNFNTKLFNLIHSKNIGYNQKLCIDLCFQDLNIQECKCYFGGYPFIGSESISLCQSDSEIRCTESNIENYFTDSNIINNVCLKQCPLECNGMKFSKFYSFNEFINEQNNEDLNDFFNFTGTNRRQMKKDFASLNIYYETLNYEEITEKESIEFVDLLSNIGGIAGLFLGISFLSLVEIIEIGFQITNLLIQPKANQVKDIL</sequence>
<evidence type="ECO:0000256" key="3">
    <source>
        <dbReference type="ARBA" id="ARBA00022461"/>
    </source>
</evidence>
<organism evidence="13 14">
    <name type="scientific">Brachionus calyciflorus</name>
    <dbReference type="NCBI Taxonomy" id="104777"/>
    <lineage>
        <taxon>Eukaryota</taxon>
        <taxon>Metazoa</taxon>
        <taxon>Spiralia</taxon>
        <taxon>Gnathifera</taxon>
        <taxon>Rotifera</taxon>
        <taxon>Eurotatoria</taxon>
        <taxon>Monogononta</taxon>
        <taxon>Pseudotrocha</taxon>
        <taxon>Ploima</taxon>
        <taxon>Brachionidae</taxon>
        <taxon>Brachionus</taxon>
    </lineage>
</organism>
<gene>
    <name evidence="13" type="ORF">OXX778_LOCUS4783</name>
</gene>
<keyword evidence="3 11" id="KW-0894">Sodium channel</keyword>
<keyword evidence="8" id="KW-0472">Membrane</keyword>
<comment type="subcellular location">
    <subcellularLocation>
        <location evidence="1">Membrane</location>
        <topology evidence="1">Multi-pass membrane protein</topology>
    </subcellularLocation>
</comment>
<dbReference type="AlphaFoldDB" id="A0A813QK13"/>
<protein>
    <recommendedName>
        <fullName evidence="12">Reverse transcriptase domain-containing protein</fullName>
    </recommendedName>
</protein>
<dbReference type="OrthoDB" id="6021021at2759"/>
<dbReference type="Pfam" id="PF00858">
    <property type="entry name" value="ASC"/>
    <property type="match status" value="1"/>
</dbReference>
<dbReference type="GO" id="GO:0015280">
    <property type="term" value="F:ligand-gated sodium channel activity"/>
    <property type="evidence" value="ECO:0007669"/>
    <property type="project" value="TreeGrafter"/>
</dbReference>
<evidence type="ECO:0000256" key="8">
    <source>
        <dbReference type="ARBA" id="ARBA00023136"/>
    </source>
</evidence>
<dbReference type="Pfam" id="PF00078">
    <property type="entry name" value="RVT_1"/>
    <property type="match status" value="1"/>
</dbReference>
<dbReference type="PRINTS" id="PR01078">
    <property type="entry name" value="AMINACHANNEL"/>
</dbReference>
<keyword evidence="6" id="KW-0915">Sodium</keyword>
<dbReference type="EMBL" id="CAJNOC010000487">
    <property type="protein sequence ID" value="CAF0767718.1"/>
    <property type="molecule type" value="Genomic_DNA"/>
</dbReference>
<evidence type="ECO:0000313" key="13">
    <source>
        <dbReference type="EMBL" id="CAF0767718.1"/>
    </source>
</evidence>
<dbReference type="PANTHER" id="PTHR11690:SF248">
    <property type="entry name" value="PICKPOCKET 17, ISOFORM A"/>
    <property type="match status" value="1"/>
</dbReference>
<evidence type="ECO:0000256" key="5">
    <source>
        <dbReference type="ARBA" id="ARBA00022989"/>
    </source>
</evidence>
<evidence type="ECO:0000256" key="7">
    <source>
        <dbReference type="ARBA" id="ARBA00023065"/>
    </source>
</evidence>
<evidence type="ECO:0000256" key="10">
    <source>
        <dbReference type="ARBA" id="ARBA00023303"/>
    </source>
</evidence>
<dbReference type="InterPro" id="IPR001873">
    <property type="entry name" value="ENaC"/>
</dbReference>
<proteinExistence type="inferred from homology"/>
<keyword evidence="5" id="KW-1133">Transmembrane helix</keyword>
<evidence type="ECO:0000259" key="12">
    <source>
        <dbReference type="Pfam" id="PF00078"/>
    </source>
</evidence>
<evidence type="ECO:0000256" key="11">
    <source>
        <dbReference type="RuleBase" id="RU000679"/>
    </source>
</evidence>
<keyword evidence="14" id="KW-1185">Reference proteome</keyword>
<reference evidence="13" key="1">
    <citation type="submission" date="2021-02" db="EMBL/GenBank/DDBJ databases">
        <authorList>
            <person name="Nowell W R."/>
        </authorList>
    </citation>
    <scope>NUCLEOTIDE SEQUENCE</scope>
    <source>
        <strain evidence="13">Ploen Becks lab</strain>
    </source>
</reference>
<dbReference type="PANTHER" id="PTHR11690">
    <property type="entry name" value="AMILORIDE-SENSITIVE SODIUM CHANNEL-RELATED"/>
    <property type="match status" value="1"/>
</dbReference>
<keyword evidence="10 11" id="KW-0407">Ion channel</keyword>
<dbReference type="GO" id="GO:0005886">
    <property type="term" value="C:plasma membrane"/>
    <property type="evidence" value="ECO:0007669"/>
    <property type="project" value="TreeGrafter"/>
</dbReference>
<keyword evidence="2 11" id="KW-0813">Transport</keyword>